<name>A0A7K1UKF2_9MICC</name>
<evidence type="ECO:0008006" key="3">
    <source>
        <dbReference type="Google" id="ProtNLM"/>
    </source>
</evidence>
<dbReference type="RefSeq" id="WP_157323458.1">
    <property type="nucleotide sequence ID" value="NZ_WRPM01000066.1"/>
</dbReference>
<reference evidence="1 2" key="1">
    <citation type="submission" date="2019-12" db="EMBL/GenBank/DDBJ databases">
        <title>Nesterenkonia muleiensis sp. nov., a novel actinobacterium isolated from sap of Populus euphratica.</title>
        <authorList>
            <person name="Wang R."/>
        </authorList>
    </citation>
    <scope>NUCLEOTIDE SEQUENCE [LARGE SCALE GENOMIC DNA]</scope>
    <source>
        <strain evidence="1 2">F10</strain>
    </source>
</reference>
<dbReference type="Pfam" id="PF19776">
    <property type="entry name" value="DUF6262"/>
    <property type="match status" value="1"/>
</dbReference>
<dbReference type="OrthoDB" id="4748158at2"/>
<protein>
    <recommendedName>
        <fullName evidence="3">TetR family transcriptional regulator</fullName>
    </recommendedName>
</protein>
<proteinExistence type="predicted"/>
<dbReference type="Proteomes" id="UP000460157">
    <property type="component" value="Unassembled WGS sequence"/>
</dbReference>
<sequence>MNPHDRINIIERACTDLSRNGQPITFVAIAAATGLSRSTIYRNTTLRGIVEEHKHAEATDTPMTAISDEIATLRAAVTTLAERVRSHEDQLRRLRR</sequence>
<gene>
    <name evidence="1" type="ORF">GNZ21_08960</name>
</gene>
<accession>A0A7K1UKF2</accession>
<organism evidence="1 2">
    <name type="scientific">Nesterenkonia alkaliphila</name>
    <dbReference type="NCBI Taxonomy" id="1463631"/>
    <lineage>
        <taxon>Bacteria</taxon>
        <taxon>Bacillati</taxon>
        <taxon>Actinomycetota</taxon>
        <taxon>Actinomycetes</taxon>
        <taxon>Micrococcales</taxon>
        <taxon>Micrococcaceae</taxon>
        <taxon>Nesterenkonia</taxon>
    </lineage>
</organism>
<evidence type="ECO:0000313" key="2">
    <source>
        <dbReference type="Proteomes" id="UP000460157"/>
    </source>
</evidence>
<dbReference type="EMBL" id="WRPM01000066">
    <property type="protein sequence ID" value="MVT26481.1"/>
    <property type="molecule type" value="Genomic_DNA"/>
</dbReference>
<dbReference type="AlphaFoldDB" id="A0A7K1UKF2"/>
<evidence type="ECO:0000313" key="1">
    <source>
        <dbReference type="EMBL" id="MVT26481.1"/>
    </source>
</evidence>
<comment type="caution">
    <text evidence="1">The sequence shown here is derived from an EMBL/GenBank/DDBJ whole genome shotgun (WGS) entry which is preliminary data.</text>
</comment>
<keyword evidence="2" id="KW-1185">Reference proteome</keyword>
<dbReference type="InterPro" id="IPR046229">
    <property type="entry name" value="TnpC-like"/>
</dbReference>